<reference evidence="1" key="1">
    <citation type="submission" date="2018-05" db="EMBL/GenBank/DDBJ databases">
        <authorList>
            <person name="Lanie J.A."/>
            <person name="Ng W.-L."/>
            <person name="Kazmierczak K.M."/>
            <person name="Andrzejewski T.M."/>
            <person name="Davidsen T.M."/>
            <person name="Wayne K.J."/>
            <person name="Tettelin H."/>
            <person name="Glass J.I."/>
            <person name="Rusch D."/>
            <person name="Podicherti R."/>
            <person name="Tsui H.-C.T."/>
            <person name="Winkler M.E."/>
        </authorList>
    </citation>
    <scope>NUCLEOTIDE SEQUENCE</scope>
</reference>
<evidence type="ECO:0000313" key="1">
    <source>
        <dbReference type="EMBL" id="SVA53965.1"/>
    </source>
</evidence>
<dbReference type="InterPro" id="IPR011652">
    <property type="entry name" value="MORN_2"/>
</dbReference>
<proteinExistence type="predicted"/>
<dbReference type="Gene3D" id="2.20.110.10">
    <property type="entry name" value="Histone H3 K4-specific methyltransferase SET7/9 N-terminal domain"/>
    <property type="match status" value="3"/>
</dbReference>
<organism evidence="1">
    <name type="scientific">marine metagenome</name>
    <dbReference type="NCBI Taxonomy" id="408172"/>
    <lineage>
        <taxon>unclassified sequences</taxon>
        <taxon>metagenomes</taxon>
        <taxon>ecological metagenomes</taxon>
    </lineage>
</organism>
<dbReference type="EMBL" id="UINC01012345">
    <property type="protein sequence ID" value="SVA53965.1"/>
    <property type="molecule type" value="Genomic_DNA"/>
</dbReference>
<sequence>MEFNMKKALLIGLFLIFGYSTIKGQKYDGIKFYENGKKKSEGNYKGLDHRGYPKEHGLWIYWSPDGKYNSELIYKDGEELDGKKTLWYENGQKWKEEHYKDGKTDGAWIVWNEDGQKWKEENYKNGKLHGKQTYWDGKGNKEIEKTYRDGKKDGLWTSWYSNGQKYSEQTWKNGKYEGTWTWWYENGQKWKEENYKDGIEIDYKEWFKDGKLRE</sequence>
<gene>
    <name evidence="1" type="ORF">METZ01_LOCUS106819</name>
</gene>
<accession>A0A381WNB9</accession>
<protein>
    <recommendedName>
        <fullName evidence="2">Toxin-antitoxin system YwqK family antitoxin</fullName>
    </recommendedName>
</protein>
<dbReference type="Pfam" id="PF07661">
    <property type="entry name" value="MORN_2"/>
    <property type="match status" value="6"/>
</dbReference>
<name>A0A381WNB9_9ZZZZ</name>
<dbReference type="AlphaFoldDB" id="A0A381WNB9"/>
<evidence type="ECO:0008006" key="2">
    <source>
        <dbReference type="Google" id="ProtNLM"/>
    </source>
</evidence>
<dbReference type="SUPFAM" id="SSF82185">
    <property type="entry name" value="Histone H3 K4-specific methyltransferase SET7/9 N-terminal domain"/>
    <property type="match status" value="2"/>
</dbReference>